<dbReference type="InterPro" id="IPR011009">
    <property type="entry name" value="Kinase-like_dom_sf"/>
</dbReference>
<keyword evidence="9" id="KW-0472">Membrane</keyword>
<evidence type="ECO:0000256" key="6">
    <source>
        <dbReference type="ARBA" id="ARBA00022840"/>
    </source>
</evidence>
<dbReference type="PROSITE" id="PS00108">
    <property type="entry name" value="PROTEIN_KINASE_ST"/>
    <property type="match status" value="1"/>
</dbReference>
<dbReference type="PANTHER" id="PTHR43289">
    <property type="entry name" value="MITOGEN-ACTIVATED PROTEIN KINASE KINASE KINASE 20-RELATED"/>
    <property type="match status" value="1"/>
</dbReference>
<dbReference type="InterPro" id="IPR008271">
    <property type="entry name" value="Ser/Thr_kinase_AS"/>
</dbReference>
<dbReference type="EMBL" id="JADBEM010000001">
    <property type="protein sequence ID" value="MBE1603347.1"/>
    <property type="molecule type" value="Genomic_DNA"/>
</dbReference>
<dbReference type="InterPro" id="IPR017441">
    <property type="entry name" value="Protein_kinase_ATP_BS"/>
</dbReference>
<dbReference type="CDD" id="cd14014">
    <property type="entry name" value="STKc_PknB_like"/>
    <property type="match status" value="1"/>
</dbReference>
<dbReference type="GO" id="GO:0005524">
    <property type="term" value="F:ATP binding"/>
    <property type="evidence" value="ECO:0007669"/>
    <property type="project" value="UniProtKB-UniRule"/>
</dbReference>
<dbReference type="RefSeq" id="WP_192748204.1">
    <property type="nucleotide sequence ID" value="NZ_BAABJL010000249.1"/>
</dbReference>
<evidence type="ECO:0000256" key="1">
    <source>
        <dbReference type="ARBA" id="ARBA00012513"/>
    </source>
</evidence>
<feature type="binding site" evidence="7">
    <location>
        <position position="40"/>
    </location>
    <ligand>
        <name>ATP</name>
        <dbReference type="ChEBI" id="CHEBI:30616"/>
    </ligand>
</feature>
<keyword evidence="5 11" id="KW-0418">Kinase</keyword>
<evidence type="ECO:0000256" key="8">
    <source>
        <dbReference type="SAM" id="MobiDB-lite"/>
    </source>
</evidence>
<evidence type="ECO:0000256" key="9">
    <source>
        <dbReference type="SAM" id="Phobius"/>
    </source>
</evidence>
<keyword evidence="9" id="KW-0812">Transmembrane</keyword>
<dbReference type="Pfam" id="PF00069">
    <property type="entry name" value="Pkinase"/>
    <property type="match status" value="1"/>
</dbReference>
<keyword evidence="12" id="KW-1185">Reference proteome</keyword>
<organism evidence="11 12">
    <name type="scientific">Actinopolymorpha pittospori</name>
    <dbReference type="NCBI Taxonomy" id="648752"/>
    <lineage>
        <taxon>Bacteria</taxon>
        <taxon>Bacillati</taxon>
        <taxon>Actinomycetota</taxon>
        <taxon>Actinomycetes</taxon>
        <taxon>Propionibacteriales</taxon>
        <taxon>Actinopolymorphaceae</taxon>
        <taxon>Actinopolymorpha</taxon>
    </lineage>
</organism>
<evidence type="ECO:0000256" key="5">
    <source>
        <dbReference type="ARBA" id="ARBA00022777"/>
    </source>
</evidence>
<name>A0A927R5J0_9ACTN</name>
<feature type="transmembrane region" description="Helical" evidence="9">
    <location>
        <begin position="328"/>
        <end position="347"/>
    </location>
</feature>
<sequence length="382" mass="39860">MGESVVLGGRYELCSLIGQGGMADVYRAHDRVLDREVAVKLLRQASVGASDRARFADEARMLGRLSHPGLVTVLDAATSEEEPYLVMELVNGPSLADCCRGVALEPTRVAAMGAQLADALNYAHDNSIVHRDVKPANVLLGGDDRALLTDFGIAKLLSNPTGHTATGTAVGTAAYLAPEQVRGENVTPATDVYSLGLVLLEALTGERTYGGSPTEAALARLTTPPPLPPTLPVGLHDLLRAMTALDPADRPSTVQIGDALHQLAAGVEPSVVVPTGQSDAKAADPSTPPVNGSSHGAATAESIELRATGHRGPASRSGRLTRRVGRSWRWAAAVALAIFLVVAVVLVSDAFVTRPQPDVPAGVPEQLRQPLQDLHDAVEGGR</sequence>
<keyword evidence="4 7" id="KW-0547">Nucleotide-binding</keyword>
<dbReference type="PROSITE" id="PS50011">
    <property type="entry name" value="PROTEIN_KINASE_DOM"/>
    <property type="match status" value="1"/>
</dbReference>
<keyword evidence="6 7" id="KW-0067">ATP-binding</keyword>
<evidence type="ECO:0000313" key="11">
    <source>
        <dbReference type="EMBL" id="MBE1603347.1"/>
    </source>
</evidence>
<dbReference type="SUPFAM" id="SSF56112">
    <property type="entry name" value="Protein kinase-like (PK-like)"/>
    <property type="match status" value="1"/>
</dbReference>
<comment type="caution">
    <text evidence="11">The sequence shown here is derived from an EMBL/GenBank/DDBJ whole genome shotgun (WGS) entry which is preliminary data.</text>
</comment>
<dbReference type="PANTHER" id="PTHR43289:SF6">
    <property type="entry name" value="SERINE_THREONINE-PROTEIN KINASE NEKL-3"/>
    <property type="match status" value="1"/>
</dbReference>
<dbReference type="AlphaFoldDB" id="A0A927R5J0"/>
<dbReference type="Proteomes" id="UP000638648">
    <property type="component" value="Unassembled WGS sequence"/>
</dbReference>
<dbReference type="InterPro" id="IPR000719">
    <property type="entry name" value="Prot_kinase_dom"/>
</dbReference>
<dbReference type="GO" id="GO:0004674">
    <property type="term" value="F:protein serine/threonine kinase activity"/>
    <property type="evidence" value="ECO:0007669"/>
    <property type="project" value="UniProtKB-KW"/>
</dbReference>
<keyword evidence="9" id="KW-1133">Transmembrane helix</keyword>
<feature type="domain" description="Protein kinase" evidence="10">
    <location>
        <begin position="11"/>
        <end position="264"/>
    </location>
</feature>
<protein>
    <recommendedName>
        <fullName evidence="1">non-specific serine/threonine protein kinase</fullName>
        <ecNumber evidence="1">2.7.11.1</ecNumber>
    </recommendedName>
</protein>
<keyword evidence="2 11" id="KW-0723">Serine/threonine-protein kinase</keyword>
<dbReference type="Gene3D" id="1.10.510.10">
    <property type="entry name" value="Transferase(Phosphotransferase) domain 1"/>
    <property type="match status" value="1"/>
</dbReference>
<evidence type="ECO:0000256" key="3">
    <source>
        <dbReference type="ARBA" id="ARBA00022679"/>
    </source>
</evidence>
<feature type="region of interest" description="Disordered" evidence="8">
    <location>
        <begin position="275"/>
        <end position="298"/>
    </location>
</feature>
<evidence type="ECO:0000313" key="12">
    <source>
        <dbReference type="Proteomes" id="UP000638648"/>
    </source>
</evidence>
<evidence type="ECO:0000259" key="10">
    <source>
        <dbReference type="PROSITE" id="PS50011"/>
    </source>
</evidence>
<evidence type="ECO:0000256" key="7">
    <source>
        <dbReference type="PROSITE-ProRule" id="PRU10141"/>
    </source>
</evidence>
<evidence type="ECO:0000256" key="4">
    <source>
        <dbReference type="ARBA" id="ARBA00022741"/>
    </source>
</evidence>
<dbReference type="SMART" id="SM00220">
    <property type="entry name" value="S_TKc"/>
    <property type="match status" value="1"/>
</dbReference>
<gene>
    <name evidence="11" type="ORF">HEB94_000195</name>
</gene>
<dbReference type="PROSITE" id="PS00107">
    <property type="entry name" value="PROTEIN_KINASE_ATP"/>
    <property type="match status" value="1"/>
</dbReference>
<keyword evidence="3" id="KW-0808">Transferase</keyword>
<proteinExistence type="predicted"/>
<reference evidence="11" key="1">
    <citation type="submission" date="2020-10" db="EMBL/GenBank/DDBJ databases">
        <title>Sequencing the genomes of 1000 actinobacteria strains.</title>
        <authorList>
            <person name="Klenk H.-P."/>
        </authorList>
    </citation>
    <scope>NUCLEOTIDE SEQUENCE</scope>
    <source>
        <strain evidence="11">DSM 45354</strain>
    </source>
</reference>
<dbReference type="EC" id="2.7.11.1" evidence="1"/>
<evidence type="ECO:0000256" key="2">
    <source>
        <dbReference type="ARBA" id="ARBA00022527"/>
    </source>
</evidence>
<accession>A0A927R5J0</accession>
<dbReference type="Gene3D" id="3.30.200.20">
    <property type="entry name" value="Phosphorylase Kinase, domain 1"/>
    <property type="match status" value="1"/>
</dbReference>